<sequence>MNNFFAGRALGATCFALVLSGCSVSGTYPDATESDAAKLRFASDMSSATLSVMDAQHCDGQTTGILNNLLLANTRRRADMSMPPASEKMPYLEIRLPANKELLLHLNTQGTGSVCGMAFTLTPQNGAEYEVTFTGAGSQCVTMLKRLHSVKGQVVRSPVPLINKGLPSCVGANALFPAPPKGLPATPERDVLAEQIIEPSIIAEMKPQASPLDNGMRDHATDLVVTKRRAQMNLDLPDAYWAQYRQSVANYLVQAQGVKAKALEQYKAEYRARLSRLDTPTLKTLVPDTPATDVTQALAFNGAMLQFYRRLNESLEKEAMADNWAHLAELDKRYGVCERYAQCWQN</sequence>
<reference evidence="1 2" key="2">
    <citation type="journal article" date="2023" name="Plant Pathol.">
        <title>Dismantling and reorganizing Pseudomonas marginalis sensu#lato.</title>
        <authorList>
            <person name="Sawada H."/>
            <person name="Fujikawa T."/>
            <person name="Satou M."/>
        </authorList>
    </citation>
    <scope>NUCLEOTIDE SEQUENCE [LARGE SCALE GENOMIC DNA]</scope>
    <source>
        <strain evidence="1 2">MAFF 301381</strain>
    </source>
</reference>
<organism evidence="1 2">
    <name type="scientific">Pseudomonas lactucae</name>
    <dbReference type="NCBI Taxonomy" id="2813360"/>
    <lineage>
        <taxon>Bacteria</taxon>
        <taxon>Pseudomonadati</taxon>
        <taxon>Pseudomonadota</taxon>
        <taxon>Gammaproteobacteria</taxon>
        <taxon>Pseudomonadales</taxon>
        <taxon>Pseudomonadaceae</taxon>
        <taxon>Pseudomonas</taxon>
    </lineage>
</organism>
<reference evidence="1 2" key="1">
    <citation type="journal article" date="2021" name="Int. J. Syst. Evol. Microbiol.">
        <title>Pseudomonas lactucae sp. nov., a pathogen causing bacterial rot of lettuce in Japan.</title>
        <authorList>
            <person name="Sawada H."/>
            <person name="Fujikawa T."/>
            <person name="Satou M."/>
        </authorList>
    </citation>
    <scope>NUCLEOTIDE SEQUENCE [LARGE SCALE GENOMIC DNA]</scope>
    <source>
        <strain evidence="1 2">MAFF 301381</strain>
    </source>
</reference>
<dbReference type="RefSeq" id="WP_205490163.1">
    <property type="nucleotide sequence ID" value="NZ_JAFHKI010000062.1"/>
</dbReference>
<accession>A0A9X0YBH2</accession>
<evidence type="ECO:0000313" key="2">
    <source>
        <dbReference type="Proteomes" id="UP001154860"/>
    </source>
</evidence>
<dbReference type="AlphaFoldDB" id="A0A9X0YBH2"/>
<keyword evidence="2" id="KW-1185">Reference proteome</keyword>
<gene>
    <name evidence="1" type="ORF">JWR99_14095</name>
</gene>
<dbReference type="Proteomes" id="UP001154860">
    <property type="component" value="Unassembled WGS sequence"/>
</dbReference>
<comment type="caution">
    <text evidence="1">The sequence shown here is derived from an EMBL/GenBank/DDBJ whole genome shotgun (WGS) entry which is preliminary data.</text>
</comment>
<protein>
    <submittedName>
        <fullName evidence="1">Uncharacterized protein</fullName>
    </submittedName>
</protein>
<proteinExistence type="predicted"/>
<evidence type="ECO:0000313" key="1">
    <source>
        <dbReference type="EMBL" id="MBN2977023.1"/>
    </source>
</evidence>
<name>A0A9X0YBH2_9PSED</name>
<dbReference type="EMBL" id="JAFHKJ010000057">
    <property type="protein sequence ID" value="MBN2977023.1"/>
    <property type="molecule type" value="Genomic_DNA"/>
</dbReference>